<evidence type="ECO:0000313" key="9">
    <source>
        <dbReference type="EMBL" id="OTG01734.1"/>
    </source>
</evidence>
<reference evidence="9" key="2">
    <citation type="submission" date="2017-02" db="EMBL/GenBank/DDBJ databases">
        <title>Sunflower complete genome.</title>
        <authorList>
            <person name="Langlade N."/>
            <person name="Munos S."/>
        </authorList>
    </citation>
    <scope>NUCLEOTIDE SEQUENCE [LARGE SCALE GENOMIC DNA]</scope>
    <source>
        <tissue evidence="9">Leaves</tissue>
    </source>
</reference>
<comment type="similarity">
    <text evidence="2">Belongs to the UbiA prenyltransferase family.</text>
</comment>
<keyword evidence="6 7" id="KW-0472">Membrane</keyword>
<organism evidence="9 10">
    <name type="scientific">Helianthus annuus</name>
    <name type="common">Common sunflower</name>
    <dbReference type="NCBI Taxonomy" id="4232"/>
    <lineage>
        <taxon>Eukaryota</taxon>
        <taxon>Viridiplantae</taxon>
        <taxon>Streptophyta</taxon>
        <taxon>Embryophyta</taxon>
        <taxon>Tracheophyta</taxon>
        <taxon>Spermatophyta</taxon>
        <taxon>Magnoliopsida</taxon>
        <taxon>eudicotyledons</taxon>
        <taxon>Gunneridae</taxon>
        <taxon>Pentapetalae</taxon>
        <taxon>asterids</taxon>
        <taxon>campanulids</taxon>
        <taxon>Asterales</taxon>
        <taxon>Asteraceae</taxon>
        <taxon>Asteroideae</taxon>
        <taxon>Heliantheae alliance</taxon>
        <taxon>Heliantheae</taxon>
        <taxon>Helianthus</taxon>
    </lineage>
</organism>
<evidence type="ECO:0000256" key="4">
    <source>
        <dbReference type="ARBA" id="ARBA00022692"/>
    </source>
</evidence>
<dbReference type="EC" id="2.5.1.115" evidence="8"/>
<gene>
    <name evidence="9" type="ORF">HannXRQ_Chr13g0405241</name>
    <name evidence="8" type="ORF">HanXRQr2_Chr13g0590321</name>
</gene>
<evidence type="ECO:0000256" key="7">
    <source>
        <dbReference type="SAM" id="Phobius"/>
    </source>
</evidence>
<dbReference type="InterPro" id="IPR000537">
    <property type="entry name" value="UbiA_prenyltransferase"/>
</dbReference>
<dbReference type="InterPro" id="IPR044878">
    <property type="entry name" value="UbiA_sf"/>
</dbReference>
<dbReference type="InParanoid" id="A0A251SSN5"/>
<evidence type="ECO:0000256" key="2">
    <source>
        <dbReference type="ARBA" id="ARBA00005985"/>
    </source>
</evidence>
<evidence type="ECO:0000256" key="5">
    <source>
        <dbReference type="ARBA" id="ARBA00022989"/>
    </source>
</evidence>
<evidence type="ECO:0000313" key="10">
    <source>
        <dbReference type="Proteomes" id="UP000215914"/>
    </source>
</evidence>
<feature type="transmembrane region" description="Helical" evidence="7">
    <location>
        <begin position="65"/>
        <end position="87"/>
    </location>
</feature>
<dbReference type="STRING" id="4232.A0A251SSN5"/>
<evidence type="ECO:0000313" key="8">
    <source>
        <dbReference type="EMBL" id="KAF5773594.1"/>
    </source>
</evidence>
<feature type="transmembrane region" description="Helical" evidence="7">
    <location>
        <begin position="178"/>
        <end position="199"/>
    </location>
</feature>
<keyword evidence="3 9" id="KW-0808">Transferase</keyword>
<dbReference type="GO" id="GO:0010176">
    <property type="term" value="F:homogentisate phytyltransferase activity"/>
    <property type="evidence" value="ECO:0007669"/>
    <property type="project" value="UniProtKB-EC"/>
</dbReference>
<evidence type="ECO:0000256" key="1">
    <source>
        <dbReference type="ARBA" id="ARBA00004508"/>
    </source>
</evidence>
<comment type="subcellular location">
    <subcellularLocation>
        <location evidence="1">Plastid</location>
        <location evidence="1">Chloroplast membrane</location>
        <topology evidence="1">Multi-pass membrane protein</topology>
    </subcellularLocation>
</comment>
<dbReference type="GO" id="GO:0031969">
    <property type="term" value="C:chloroplast membrane"/>
    <property type="evidence" value="ECO:0007669"/>
    <property type="project" value="UniProtKB-SubCell"/>
</dbReference>
<dbReference type="EMBL" id="CM007902">
    <property type="protein sequence ID" value="OTG01734.1"/>
    <property type="molecule type" value="Genomic_DNA"/>
</dbReference>
<dbReference type="PANTHER" id="PTHR43009">
    <property type="entry name" value="HOMOGENTISATE SOLANESYLTRANSFERASE, CHLOROPLASTIC"/>
    <property type="match status" value="1"/>
</dbReference>
<dbReference type="EMBL" id="MNCJ02000328">
    <property type="protein sequence ID" value="KAF5773594.1"/>
    <property type="molecule type" value="Genomic_DNA"/>
</dbReference>
<accession>A0A251SSN5</accession>
<name>A0A251SSN5_HELAN</name>
<feature type="transmembrane region" description="Helical" evidence="7">
    <location>
        <begin position="93"/>
        <end position="114"/>
    </location>
</feature>
<evidence type="ECO:0000256" key="3">
    <source>
        <dbReference type="ARBA" id="ARBA00022679"/>
    </source>
</evidence>
<proteinExistence type="inferred from homology"/>
<dbReference type="Gramene" id="mRNA:HanXRQr2_Chr13g0590321">
    <property type="protein sequence ID" value="mRNA:HanXRQr2_Chr13g0590321"/>
    <property type="gene ID" value="HanXRQr2_Chr13g0590321"/>
</dbReference>
<feature type="transmembrane region" description="Helical" evidence="7">
    <location>
        <begin position="148"/>
        <end position="172"/>
    </location>
</feature>
<keyword evidence="4 7" id="KW-0812">Transmembrane</keyword>
<evidence type="ECO:0000256" key="6">
    <source>
        <dbReference type="ARBA" id="ARBA00023136"/>
    </source>
</evidence>
<dbReference type="PANTHER" id="PTHR43009:SF8">
    <property type="entry name" value="HOMOGENTISATE PHYTYLTRANSFERASE"/>
    <property type="match status" value="1"/>
</dbReference>
<dbReference type="Gene3D" id="1.10.357.140">
    <property type="entry name" value="UbiA prenyltransferase"/>
    <property type="match status" value="1"/>
</dbReference>
<dbReference type="AlphaFoldDB" id="A0A251SSN5"/>
<keyword evidence="10" id="KW-1185">Reference proteome</keyword>
<reference evidence="8" key="3">
    <citation type="submission" date="2020-06" db="EMBL/GenBank/DDBJ databases">
        <title>Helianthus annuus Genome sequencing and assembly Release 2.</title>
        <authorList>
            <person name="Gouzy J."/>
            <person name="Langlade N."/>
            <person name="Munos S."/>
        </authorList>
    </citation>
    <scope>NUCLEOTIDE SEQUENCE</scope>
    <source>
        <tissue evidence="8">Leaves</tissue>
    </source>
</reference>
<reference evidence="8 10" key="1">
    <citation type="journal article" date="2017" name="Nature">
        <title>The sunflower genome provides insights into oil metabolism, flowering and Asterid evolution.</title>
        <authorList>
            <person name="Badouin H."/>
            <person name="Gouzy J."/>
            <person name="Grassa C.J."/>
            <person name="Murat F."/>
            <person name="Staton S.E."/>
            <person name="Cottret L."/>
            <person name="Lelandais-Briere C."/>
            <person name="Owens G.L."/>
            <person name="Carrere S."/>
            <person name="Mayjonade B."/>
            <person name="Legrand L."/>
            <person name="Gill N."/>
            <person name="Kane N.C."/>
            <person name="Bowers J.E."/>
            <person name="Hubner S."/>
            <person name="Bellec A."/>
            <person name="Berard A."/>
            <person name="Berges H."/>
            <person name="Blanchet N."/>
            <person name="Boniface M.C."/>
            <person name="Brunel D."/>
            <person name="Catrice O."/>
            <person name="Chaidir N."/>
            <person name="Claudel C."/>
            <person name="Donnadieu C."/>
            <person name="Faraut T."/>
            <person name="Fievet G."/>
            <person name="Helmstetter N."/>
            <person name="King M."/>
            <person name="Knapp S.J."/>
            <person name="Lai Z."/>
            <person name="Le Paslier M.C."/>
            <person name="Lippi Y."/>
            <person name="Lorenzon L."/>
            <person name="Mandel J.R."/>
            <person name="Marage G."/>
            <person name="Marchand G."/>
            <person name="Marquand E."/>
            <person name="Bret-Mestries E."/>
            <person name="Morien E."/>
            <person name="Nambeesan S."/>
            <person name="Nguyen T."/>
            <person name="Pegot-Espagnet P."/>
            <person name="Pouilly N."/>
            <person name="Raftis F."/>
            <person name="Sallet E."/>
            <person name="Schiex T."/>
            <person name="Thomas J."/>
            <person name="Vandecasteele C."/>
            <person name="Vares D."/>
            <person name="Vear F."/>
            <person name="Vautrin S."/>
            <person name="Crespi M."/>
            <person name="Mangin B."/>
            <person name="Burke J.M."/>
            <person name="Salse J."/>
            <person name="Munos S."/>
            <person name="Vincourt P."/>
            <person name="Rieseberg L.H."/>
            <person name="Langlade N.B."/>
        </authorList>
    </citation>
    <scope>NUCLEOTIDE SEQUENCE [LARGE SCALE GENOMIC DNA]</scope>
    <source>
        <strain evidence="10">cv. SF193</strain>
        <tissue evidence="8">Leaves</tissue>
    </source>
</reference>
<sequence>MDRPESANKKMNGDDQLRNRKSKFLANTSAESSCDAQANLVATGTQNKGKSIGAMLNAIYKYSRVYVLKGTVLSIISISLLAVQSLSDLTPSFFLGVLQAVIGGCLANLYVVGFNQLSDIEIDKINKPYLPLASGELSVKEGIRITSLYAILVCQVSVFLFSSLLLLLLLLLVLLLSFVIGSAVWLLLLYLILFLFLHCKRFLNWGLIRTNQGRLSEFECPM</sequence>
<keyword evidence="5 7" id="KW-1133">Transmembrane helix</keyword>
<dbReference type="Proteomes" id="UP000215914">
    <property type="component" value="Chromosome 13"/>
</dbReference>
<dbReference type="Pfam" id="PF01040">
    <property type="entry name" value="UbiA"/>
    <property type="match status" value="1"/>
</dbReference>
<protein>
    <submittedName>
        <fullName evidence="8">Homogentisate phytyltransferase</fullName>
        <ecNumber evidence="8">2.5.1.115</ecNumber>
    </submittedName>
    <submittedName>
        <fullName evidence="9">Putative ubiA prenyltransferase family</fullName>
    </submittedName>
</protein>